<dbReference type="STRING" id="7070.D6WNX4"/>
<keyword evidence="2" id="KW-0963">Cytoplasm</keyword>
<dbReference type="InParanoid" id="D6WNX4"/>
<dbReference type="GO" id="GO:0005829">
    <property type="term" value="C:cytosol"/>
    <property type="evidence" value="ECO:0000318"/>
    <property type="project" value="GO_Central"/>
</dbReference>
<comment type="subcellular location">
    <subcellularLocation>
        <location evidence="1">Cytoplasm</location>
    </subcellularLocation>
</comment>
<dbReference type="OrthoDB" id="2942533at2759"/>
<dbReference type="InterPro" id="IPR011990">
    <property type="entry name" value="TPR-like_helical_dom_sf"/>
</dbReference>
<dbReference type="GO" id="GO:0031072">
    <property type="term" value="F:heat shock protein binding"/>
    <property type="evidence" value="ECO:0000318"/>
    <property type="project" value="GO_Central"/>
</dbReference>
<dbReference type="InterPro" id="IPR051982">
    <property type="entry name" value="CiliaryAsmbly_MitoImport"/>
</dbReference>
<keyword evidence="4 5" id="KW-0802">TPR repeat</keyword>
<dbReference type="GO" id="GO:0005739">
    <property type="term" value="C:mitochondrion"/>
    <property type="evidence" value="ECO:0000318"/>
    <property type="project" value="GO_Central"/>
</dbReference>
<dbReference type="AlphaFoldDB" id="D6WNX4"/>
<evidence type="ECO:0000256" key="4">
    <source>
        <dbReference type="ARBA" id="ARBA00022803"/>
    </source>
</evidence>
<dbReference type="PROSITE" id="PS50005">
    <property type="entry name" value="TPR"/>
    <property type="match status" value="2"/>
</dbReference>
<dbReference type="Proteomes" id="UP000007266">
    <property type="component" value="Linkage group 5"/>
</dbReference>
<name>D6WNX4_TRICA</name>
<dbReference type="SMART" id="SM00028">
    <property type="entry name" value="TPR"/>
    <property type="match status" value="3"/>
</dbReference>
<dbReference type="KEGG" id="tca:100142094"/>
<evidence type="ECO:0000256" key="2">
    <source>
        <dbReference type="ARBA" id="ARBA00022490"/>
    </source>
</evidence>
<dbReference type="SUPFAM" id="SSF48452">
    <property type="entry name" value="TPR-like"/>
    <property type="match status" value="1"/>
</dbReference>
<gene>
    <name evidence="6" type="primary">AUGUSTUS-3.0.2_13116</name>
    <name evidence="6" type="ORF">TcasGA2_TC013116</name>
</gene>
<dbReference type="EMBL" id="KQ971343">
    <property type="protein sequence ID" value="EFA03196.1"/>
    <property type="molecule type" value="Genomic_DNA"/>
</dbReference>
<dbReference type="PANTHER" id="PTHR45984">
    <property type="entry name" value="RNA (RNA) POLYMERASE II ASSOCIATED PROTEIN HOMOLOG"/>
    <property type="match status" value="1"/>
</dbReference>
<proteinExistence type="predicted"/>
<evidence type="ECO:0000256" key="5">
    <source>
        <dbReference type="PROSITE-ProRule" id="PRU00339"/>
    </source>
</evidence>
<feature type="repeat" description="TPR" evidence="5">
    <location>
        <begin position="234"/>
        <end position="267"/>
    </location>
</feature>
<accession>D6WNX4</accession>
<reference evidence="6 7" key="1">
    <citation type="journal article" date="2008" name="Nature">
        <title>The genome of the model beetle and pest Tribolium castaneum.</title>
        <authorList>
            <consortium name="Tribolium Genome Sequencing Consortium"/>
            <person name="Richards S."/>
            <person name="Gibbs R.A."/>
            <person name="Weinstock G.M."/>
            <person name="Brown S.J."/>
            <person name="Denell R."/>
            <person name="Beeman R.W."/>
            <person name="Gibbs R."/>
            <person name="Beeman R.W."/>
            <person name="Brown S.J."/>
            <person name="Bucher G."/>
            <person name="Friedrich M."/>
            <person name="Grimmelikhuijzen C.J."/>
            <person name="Klingler M."/>
            <person name="Lorenzen M."/>
            <person name="Richards S."/>
            <person name="Roth S."/>
            <person name="Schroder R."/>
            <person name="Tautz D."/>
            <person name="Zdobnov E.M."/>
            <person name="Muzny D."/>
            <person name="Gibbs R.A."/>
            <person name="Weinstock G.M."/>
            <person name="Attaway T."/>
            <person name="Bell S."/>
            <person name="Buhay C.J."/>
            <person name="Chandrabose M.N."/>
            <person name="Chavez D."/>
            <person name="Clerk-Blankenburg K.P."/>
            <person name="Cree A."/>
            <person name="Dao M."/>
            <person name="Davis C."/>
            <person name="Chacko J."/>
            <person name="Dinh H."/>
            <person name="Dugan-Rocha S."/>
            <person name="Fowler G."/>
            <person name="Garner T.T."/>
            <person name="Garnes J."/>
            <person name="Gnirke A."/>
            <person name="Hawes A."/>
            <person name="Hernandez J."/>
            <person name="Hines S."/>
            <person name="Holder M."/>
            <person name="Hume J."/>
            <person name="Jhangiani S.N."/>
            <person name="Joshi V."/>
            <person name="Khan Z.M."/>
            <person name="Jackson L."/>
            <person name="Kovar C."/>
            <person name="Kowis A."/>
            <person name="Lee S."/>
            <person name="Lewis L.R."/>
            <person name="Margolis J."/>
            <person name="Morgan M."/>
            <person name="Nazareth L.V."/>
            <person name="Nguyen N."/>
            <person name="Okwuonu G."/>
            <person name="Parker D."/>
            <person name="Richards S."/>
            <person name="Ruiz S.J."/>
            <person name="Santibanez J."/>
            <person name="Savard J."/>
            <person name="Scherer S.E."/>
            <person name="Schneider B."/>
            <person name="Sodergren E."/>
            <person name="Tautz D."/>
            <person name="Vattahil S."/>
            <person name="Villasana D."/>
            <person name="White C.S."/>
            <person name="Wright R."/>
            <person name="Park Y."/>
            <person name="Beeman R.W."/>
            <person name="Lord J."/>
            <person name="Oppert B."/>
            <person name="Lorenzen M."/>
            <person name="Brown S."/>
            <person name="Wang L."/>
            <person name="Savard J."/>
            <person name="Tautz D."/>
            <person name="Richards S."/>
            <person name="Weinstock G."/>
            <person name="Gibbs R.A."/>
            <person name="Liu Y."/>
            <person name="Worley K."/>
            <person name="Weinstock G."/>
            <person name="Elsik C.G."/>
            <person name="Reese J.T."/>
            <person name="Elhaik E."/>
            <person name="Landan G."/>
            <person name="Graur D."/>
            <person name="Arensburger P."/>
            <person name="Atkinson P."/>
            <person name="Beeman R.W."/>
            <person name="Beidler J."/>
            <person name="Brown S.J."/>
            <person name="Demuth J.P."/>
            <person name="Drury D.W."/>
            <person name="Du Y.Z."/>
            <person name="Fujiwara H."/>
            <person name="Lorenzen M."/>
            <person name="Maselli V."/>
            <person name="Osanai M."/>
            <person name="Park Y."/>
            <person name="Robertson H.M."/>
            <person name="Tu Z."/>
            <person name="Wang J.J."/>
            <person name="Wang S."/>
            <person name="Richards S."/>
            <person name="Song H."/>
            <person name="Zhang L."/>
            <person name="Sodergren E."/>
            <person name="Werner D."/>
            <person name="Stanke M."/>
            <person name="Morgenstern B."/>
            <person name="Solovyev V."/>
            <person name="Kosarev P."/>
            <person name="Brown G."/>
            <person name="Chen H.C."/>
            <person name="Ermolaeva O."/>
            <person name="Hlavina W."/>
            <person name="Kapustin Y."/>
            <person name="Kiryutin B."/>
            <person name="Kitts P."/>
            <person name="Maglott D."/>
            <person name="Pruitt K."/>
            <person name="Sapojnikov V."/>
            <person name="Souvorov A."/>
            <person name="Mackey A.J."/>
            <person name="Waterhouse R.M."/>
            <person name="Wyder S."/>
            <person name="Zdobnov E.M."/>
            <person name="Zdobnov E.M."/>
            <person name="Wyder S."/>
            <person name="Kriventseva E.V."/>
            <person name="Kadowaki T."/>
            <person name="Bork P."/>
            <person name="Aranda M."/>
            <person name="Bao R."/>
            <person name="Beermann A."/>
            <person name="Berns N."/>
            <person name="Bolognesi R."/>
            <person name="Bonneton F."/>
            <person name="Bopp D."/>
            <person name="Brown S.J."/>
            <person name="Bucher G."/>
            <person name="Butts T."/>
            <person name="Chaumot A."/>
            <person name="Denell R.E."/>
            <person name="Ferrier D.E."/>
            <person name="Friedrich M."/>
            <person name="Gordon C.M."/>
            <person name="Jindra M."/>
            <person name="Klingler M."/>
            <person name="Lan Q."/>
            <person name="Lattorff H.M."/>
            <person name="Laudet V."/>
            <person name="von Levetsow C."/>
            <person name="Liu Z."/>
            <person name="Lutz R."/>
            <person name="Lynch J.A."/>
            <person name="da Fonseca R.N."/>
            <person name="Posnien N."/>
            <person name="Reuter R."/>
            <person name="Roth S."/>
            <person name="Savard J."/>
            <person name="Schinko J.B."/>
            <person name="Schmitt C."/>
            <person name="Schoppmeier M."/>
            <person name="Schroder R."/>
            <person name="Shippy T.D."/>
            <person name="Simonnet F."/>
            <person name="Marques-Souza H."/>
            <person name="Tautz D."/>
            <person name="Tomoyasu Y."/>
            <person name="Trauner J."/>
            <person name="Van der Zee M."/>
            <person name="Vervoort M."/>
            <person name="Wittkopp N."/>
            <person name="Wimmer E.A."/>
            <person name="Yang X."/>
            <person name="Jones A.K."/>
            <person name="Sattelle D.B."/>
            <person name="Ebert P.R."/>
            <person name="Nelson D."/>
            <person name="Scott J.G."/>
            <person name="Beeman R.W."/>
            <person name="Muthukrishnan S."/>
            <person name="Kramer K.J."/>
            <person name="Arakane Y."/>
            <person name="Beeman R.W."/>
            <person name="Zhu Q."/>
            <person name="Hogenkamp D."/>
            <person name="Dixit R."/>
            <person name="Oppert B."/>
            <person name="Jiang H."/>
            <person name="Zou Z."/>
            <person name="Marshall J."/>
            <person name="Elpidina E."/>
            <person name="Vinokurov K."/>
            <person name="Oppert C."/>
            <person name="Zou Z."/>
            <person name="Evans J."/>
            <person name="Lu Z."/>
            <person name="Zhao P."/>
            <person name="Sumathipala N."/>
            <person name="Altincicek B."/>
            <person name="Vilcinskas A."/>
            <person name="Williams M."/>
            <person name="Hultmark D."/>
            <person name="Hetru C."/>
            <person name="Jiang H."/>
            <person name="Grimmelikhuijzen C.J."/>
            <person name="Hauser F."/>
            <person name="Cazzamali G."/>
            <person name="Williamson M."/>
            <person name="Park Y."/>
            <person name="Li B."/>
            <person name="Tanaka Y."/>
            <person name="Predel R."/>
            <person name="Neupert S."/>
            <person name="Schachtner J."/>
            <person name="Verleyen P."/>
            <person name="Raible F."/>
            <person name="Bork P."/>
            <person name="Friedrich M."/>
            <person name="Walden K.K."/>
            <person name="Robertson H.M."/>
            <person name="Angeli S."/>
            <person name="Foret S."/>
            <person name="Bucher G."/>
            <person name="Schuetz S."/>
            <person name="Maleszka R."/>
            <person name="Wimmer E.A."/>
            <person name="Beeman R.W."/>
            <person name="Lorenzen M."/>
            <person name="Tomoyasu Y."/>
            <person name="Miller S.C."/>
            <person name="Grossmann D."/>
            <person name="Bucher G."/>
        </authorList>
    </citation>
    <scope>NUCLEOTIDE SEQUENCE [LARGE SCALE GENOMIC DNA]</scope>
    <source>
        <strain evidence="6 7">Georgia GA2</strain>
    </source>
</reference>
<keyword evidence="3" id="KW-0677">Repeat</keyword>
<evidence type="ECO:0000313" key="7">
    <source>
        <dbReference type="Proteomes" id="UP000007266"/>
    </source>
</evidence>
<keyword evidence="7" id="KW-1185">Reference proteome</keyword>
<dbReference type="GO" id="GO:0006626">
    <property type="term" value="P:protein targeting to mitochondrion"/>
    <property type="evidence" value="ECO:0000318"/>
    <property type="project" value="GO_Central"/>
</dbReference>
<dbReference type="InterPro" id="IPR019734">
    <property type="entry name" value="TPR_rpt"/>
</dbReference>
<feature type="repeat" description="TPR" evidence="5">
    <location>
        <begin position="268"/>
        <end position="301"/>
    </location>
</feature>
<protein>
    <submittedName>
        <fullName evidence="6">Sperm-associated antigen 1-like Protein</fullName>
    </submittedName>
</protein>
<dbReference type="Pfam" id="PF14559">
    <property type="entry name" value="TPR_19"/>
    <property type="match status" value="1"/>
</dbReference>
<organism evidence="6 7">
    <name type="scientific">Tribolium castaneum</name>
    <name type="common">Red flour beetle</name>
    <dbReference type="NCBI Taxonomy" id="7070"/>
    <lineage>
        <taxon>Eukaryota</taxon>
        <taxon>Metazoa</taxon>
        <taxon>Ecdysozoa</taxon>
        <taxon>Arthropoda</taxon>
        <taxon>Hexapoda</taxon>
        <taxon>Insecta</taxon>
        <taxon>Pterygota</taxon>
        <taxon>Neoptera</taxon>
        <taxon>Endopterygota</taxon>
        <taxon>Coleoptera</taxon>
        <taxon>Polyphaga</taxon>
        <taxon>Cucujiformia</taxon>
        <taxon>Tenebrionidae</taxon>
        <taxon>Tenebrionidae incertae sedis</taxon>
        <taxon>Tribolium</taxon>
    </lineage>
</organism>
<sequence>MVNLKVEPEPLIDKYKIPVQHFEYSYIETCRDGRELEKIVQVLRSGQEGHFPDLTRFAENRLAVVRPKSKLLRVAVPVISKESLEKDERNELTKDLTQWVSTVSKEDDELSYYKNRKSGPTLPDVRESTEKVLENEKKSVRRIASTDYSSWDKYDPDTEILKMDLAEENLKKNALNTPKKHTGKKVHFRQFLTDVEAAHEANYAKNKGNEFFKAGDYNEALKHYTESINCKASLAAFTNRALANLRLKKYKKALDDCQAALAIEPHNFKALLRKAQALDGLGHHIEASETVEQAIEINPNNELAQELADKFRKLCGSVARRTRLVVEDVSDNEVIIPIPGTSTMAPPFYVTCDGDLEKIGKANRVVHMVSVDCAEEDDDCCTVNHLTRICSQSGKDNETQTASVKESKNDCSFSSNKKKCAKEVSLTHNSEEKALNTKNKRQIVEEDKCAGGEPYTKQDESIDLPPDINSPYSFLKTWNSANGDPTFQQHATILRSIDLNRIVDGLF</sequence>
<dbReference type="HOGENOM" id="CLU_537856_0_0_1"/>
<reference evidence="6 7" key="2">
    <citation type="journal article" date="2010" name="Nucleic Acids Res.">
        <title>BeetleBase in 2010: revisions to provide comprehensive genomic information for Tribolium castaneum.</title>
        <authorList>
            <person name="Kim H.S."/>
            <person name="Murphy T."/>
            <person name="Xia J."/>
            <person name="Caragea D."/>
            <person name="Park Y."/>
            <person name="Beeman R.W."/>
            <person name="Lorenzen M.D."/>
            <person name="Butcher S."/>
            <person name="Manak J.R."/>
            <person name="Brown S.J."/>
        </authorList>
    </citation>
    <scope>GENOME REANNOTATION</scope>
    <source>
        <strain evidence="6 7">Georgia GA2</strain>
    </source>
</reference>
<dbReference type="PANTHER" id="PTHR45984:SF1">
    <property type="entry name" value="SPAG1 AXONEMAL DYNEIN ASSEMBLY FACTOR"/>
    <property type="match status" value="1"/>
</dbReference>
<evidence type="ECO:0000313" key="6">
    <source>
        <dbReference type="EMBL" id="EFA03196.1"/>
    </source>
</evidence>
<dbReference type="PhylomeDB" id="D6WNX4"/>
<evidence type="ECO:0000256" key="1">
    <source>
        <dbReference type="ARBA" id="ARBA00004496"/>
    </source>
</evidence>
<dbReference type="eggNOG" id="KOG1124">
    <property type="taxonomic scope" value="Eukaryota"/>
</dbReference>
<evidence type="ECO:0000256" key="3">
    <source>
        <dbReference type="ARBA" id="ARBA00022737"/>
    </source>
</evidence>
<dbReference type="FunCoup" id="D6WNX4">
    <property type="interactions" value="15"/>
</dbReference>
<dbReference type="Gene3D" id="1.25.40.10">
    <property type="entry name" value="Tetratricopeptide repeat domain"/>
    <property type="match status" value="1"/>
</dbReference>